<dbReference type="SUPFAM" id="SSF51430">
    <property type="entry name" value="NAD(P)-linked oxidoreductase"/>
    <property type="match status" value="1"/>
</dbReference>
<comment type="similarity">
    <text evidence="1">Belongs to the shaker potassium channel beta subunit family.</text>
</comment>
<dbReference type="EMBL" id="UINC01061540">
    <property type="protein sequence ID" value="SVB87228.1"/>
    <property type="molecule type" value="Genomic_DNA"/>
</dbReference>
<sequence length="314" mass="36113">MEYRNLGKSGLKVSEFSFGSWVTFVNQLNEKDAMNCMAYAYDKGVNFFDNAEAYAHGKSETLMGNIFKKLKWERDTYIVSSKVFWGGGFPTQKGLSKKHIHDACNAALMRLNVDYLDLFFCHRSDPETPILESVYAMNDLLQQGKIMYWGTSEWSAKEINEAFLCAKKYNLRGPTMEQPQYNILCRDRFENEYKDIFKKYKIGSTIWSPLASGLLTGKYNNGIPKNSRFKVKGYEWLAKSMDSVDFNKINKINELSKKLNIKPSQLAILWCLKNENVSTVILGASKLSQLKENLDSINYLNLITDDIIVEINDY</sequence>
<dbReference type="InterPro" id="IPR036812">
    <property type="entry name" value="NAD(P)_OxRdtase_dom_sf"/>
</dbReference>
<dbReference type="PANTHER" id="PTHR43150">
    <property type="entry name" value="HYPERKINETIC, ISOFORM M"/>
    <property type="match status" value="1"/>
</dbReference>
<feature type="domain" description="NADP-dependent oxidoreductase" evidence="4">
    <location>
        <begin position="18"/>
        <end position="306"/>
    </location>
</feature>
<name>A0A382HIT5_9ZZZZ</name>
<protein>
    <recommendedName>
        <fullName evidence="4">NADP-dependent oxidoreductase domain-containing protein</fullName>
    </recommendedName>
</protein>
<dbReference type="Pfam" id="PF00248">
    <property type="entry name" value="Aldo_ket_red"/>
    <property type="match status" value="1"/>
</dbReference>
<dbReference type="InterPro" id="IPR023210">
    <property type="entry name" value="NADP_OxRdtase_dom"/>
</dbReference>
<keyword evidence="2" id="KW-0521">NADP</keyword>
<dbReference type="PRINTS" id="PR01577">
    <property type="entry name" value="KCNABCHANNEL"/>
</dbReference>
<dbReference type="Gene3D" id="3.20.20.100">
    <property type="entry name" value="NADP-dependent oxidoreductase domain"/>
    <property type="match status" value="1"/>
</dbReference>
<evidence type="ECO:0000256" key="1">
    <source>
        <dbReference type="ARBA" id="ARBA00006515"/>
    </source>
</evidence>
<dbReference type="AlphaFoldDB" id="A0A382HIT5"/>
<accession>A0A382HIT5</accession>
<organism evidence="5">
    <name type="scientific">marine metagenome</name>
    <dbReference type="NCBI Taxonomy" id="408172"/>
    <lineage>
        <taxon>unclassified sequences</taxon>
        <taxon>metagenomes</taxon>
        <taxon>ecological metagenomes</taxon>
    </lineage>
</organism>
<evidence type="ECO:0000259" key="4">
    <source>
        <dbReference type="Pfam" id="PF00248"/>
    </source>
</evidence>
<evidence type="ECO:0000313" key="5">
    <source>
        <dbReference type="EMBL" id="SVB87228.1"/>
    </source>
</evidence>
<keyword evidence="3" id="KW-0560">Oxidoreductase</keyword>
<dbReference type="PANTHER" id="PTHR43150:SF2">
    <property type="entry name" value="HYPERKINETIC, ISOFORM M"/>
    <property type="match status" value="1"/>
</dbReference>
<evidence type="ECO:0000256" key="2">
    <source>
        <dbReference type="ARBA" id="ARBA00022857"/>
    </source>
</evidence>
<proteinExistence type="inferred from homology"/>
<evidence type="ECO:0000256" key="3">
    <source>
        <dbReference type="ARBA" id="ARBA00023002"/>
    </source>
</evidence>
<reference evidence="5" key="1">
    <citation type="submission" date="2018-05" db="EMBL/GenBank/DDBJ databases">
        <authorList>
            <person name="Lanie J.A."/>
            <person name="Ng W.-L."/>
            <person name="Kazmierczak K.M."/>
            <person name="Andrzejewski T.M."/>
            <person name="Davidsen T.M."/>
            <person name="Wayne K.J."/>
            <person name="Tettelin H."/>
            <person name="Glass J.I."/>
            <person name="Rusch D."/>
            <person name="Podicherti R."/>
            <person name="Tsui H.-C.T."/>
            <person name="Winkler M.E."/>
        </authorList>
    </citation>
    <scope>NUCLEOTIDE SEQUENCE</scope>
</reference>
<dbReference type="InterPro" id="IPR005399">
    <property type="entry name" value="K_chnl_volt-dep_bsu_KCNAB-rel"/>
</dbReference>
<gene>
    <name evidence="5" type="ORF">METZ01_LOCUS240082</name>
</gene>
<dbReference type="GO" id="GO:0016491">
    <property type="term" value="F:oxidoreductase activity"/>
    <property type="evidence" value="ECO:0007669"/>
    <property type="project" value="UniProtKB-KW"/>
</dbReference>